<evidence type="ECO:0000313" key="3">
    <source>
        <dbReference type="Proteomes" id="UP000002038"/>
    </source>
</evidence>
<protein>
    <recommendedName>
        <fullName evidence="4">Life-span regulatory factor</fullName>
    </recommendedName>
</protein>
<feature type="region of interest" description="Disordered" evidence="1">
    <location>
        <begin position="256"/>
        <end position="327"/>
    </location>
</feature>
<evidence type="ECO:0000256" key="1">
    <source>
        <dbReference type="SAM" id="MobiDB-lite"/>
    </source>
</evidence>
<dbReference type="VEuPathDB" id="FungiDB:BDBG_08027"/>
<organism evidence="2 3">
    <name type="scientific">Blastomyces gilchristii (strain SLH14081)</name>
    <name type="common">Blastomyces dermatitidis</name>
    <dbReference type="NCBI Taxonomy" id="559298"/>
    <lineage>
        <taxon>Eukaryota</taxon>
        <taxon>Fungi</taxon>
        <taxon>Dikarya</taxon>
        <taxon>Ascomycota</taxon>
        <taxon>Pezizomycotina</taxon>
        <taxon>Eurotiomycetes</taxon>
        <taxon>Eurotiomycetidae</taxon>
        <taxon>Onygenales</taxon>
        <taxon>Ajellomycetaceae</taxon>
        <taxon>Blastomyces</taxon>
    </lineage>
</organism>
<dbReference type="EMBL" id="GG657469">
    <property type="protein sequence ID" value="OAT12710.1"/>
    <property type="molecule type" value="Genomic_DNA"/>
</dbReference>
<dbReference type="Proteomes" id="UP000002038">
    <property type="component" value="Unassembled WGS sequence"/>
</dbReference>
<sequence>MPPPHPPRRRPAALYQPCANPSLCPLHPSPHKHPLVCSGYNNVKKTVISLKGQRIARQFVTRTTTTTSTTTSAPSAPRALRLNARPAAAKQGVVLEDEQDPFMATVFLQFCPTCERQIMIPSDSILYCSESCRRKDSSKPLDLSHLTTRNMTSSKRSPPASPPFTPKAIVAPIAPTQAASCSNSPLQIPVKDLEDPPSGLDLPKWQPKINHQATNALTSTEAFRYLSLFQTTNPPSSVTSSCSNINCKTTDDNATHHNINNSTTAMNTTTNNNADNGTTHPRPVPIAYRSSTSISTTSGQSTTQVPSLAHSPSTSAASSMLDSPTEPMAAYMPTTITTHALPQPTTHHQRVSLPPRHNAGSDTNSKPNFDLTMPYIVADPNDHASGPTIGENENRSVTAAGTVGNGGDGCLLR</sequence>
<gene>
    <name evidence="2" type="ORF">BDBG_08027</name>
</gene>
<proteinExistence type="predicted"/>
<feature type="region of interest" description="Disordered" evidence="1">
    <location>
        <begin position="340"/>
        <end position="366"/>
    </location>
</feature>
<dbReference type="GeneID" id="8508662"/>
<feature type="compositionally biased region" description="Polar residues" evidence="1">
    <location>
        <begin position="304"/>
        <end position="322"/>
    </location>
</feature>
<dbReference type="AlphaFoldDB" id="A0A179UXZ6"/>
<evidence type="ECO:0000313" key="2">
    <source>
        <dbReference type="EMBL" id="OAT12710.1"/>
    </source>
</evidence>
<dbReference type="OrthoDB" id="3599883at2759"/>
<feature type="compositionally biased region" description="Low complexity" evidence="1">
    <location>
        <begin position="258"/>
        <end position="279"/>
    </location>
</feature>
<dbReference type="RefSeq" id="XP_002621404.1">
    <property type="nucleotide sequence ID" value="XM_002621358.2"/>
</dbReference>
<dbReference type="InterPro" id="IPR024368">
    <property type="entry name" value="Ecl1/2/3"/>
</dbReference>
<reference evidence="3" key="1">
    <citation type="journal article" date="2015" name="PLoS Genet.">
        <title>The dynamic genome and transcriptome of the human fungal pathogen Blastomyces and close relative Emmonsia.</title>
        <authorList>
            <person name="Munoz J.F."/>
            <person name="Gauthier G.M."/>
            <person name="Desjardins C.A."/>
            <person name="Gallo J.E."/>
            <person name="Holder J."/>
            <person name="Sullivan T.D."/>
            <person name="Marty A.J."/>
            <person name="Carmen J.C."/>
            <person name="Chen Z."/>
            <person name="Ding L."/>
            <person name="Gujja S."/>
            <person name="Magrini V."/>
            <person name="Misas E."/>
            <person name="Mitreva M."/>
            <person name="Priest M."/>
            <person name="Saif S."/>
            <person name="Whiston E.A."/>
            <person name="Young S."/>
            <person name="Zeng Q."/>
            <person name="Goldman W.E."/>
            <person name="Mardis E.R."/>
            <person name="Taylor J.W."/>
            <person name="McEwen J.G."/>
            <person name="Clay O.K."/>
            <person name="Klein B.S."/>
            <person name="Cuomo C.A."/>
        </authorList>
    </citation>
    <scope>NUCLEOTIDE SEQUENCE [LARGE SCALE GENOMIC DNA]</scope>
    <source>
        <strain evidence="3">SLH14081</strain>
    </source>
</reference>
<name>A0A179UXZ6_BLAGS</name>
<keyword evidence="3" id="KW-1185">Reference proteome</keyword>
<feature type="compositionally biased region" description="Low complexity" evidence="1">
    <location>
        <begin position="290"/>
        <end position="303"/>
    </location>
</feature>
<dbReference type="KEGG" id="bgh:BDBG_08027"/>
<evidence type="ECO:0008006" key="4">
    <source>
        <dbReference type="Google" id="ProtNLM"/>
    </source>
</evidence>
<dbReference type="Pfam" id="PF12855">
    <property type="entry name" value="Ecl1"/>
    <property type="match status" value="1"/>
</dbReference>
<accession>A0A179UXZ6</accession>